<name>A0ABY7T8Y6_9SPHI</name>
<dbReference type="Gene3D" id="3.10.180.10">
    <property type="entry name" value="2,3-Dihydroxybiphenyl 1,2-Dioxygenase, domain 1"/>
    <property type="match status" value="1"/>
</dbReference>
<evidence type="ECO:0000313" key="3">
    <source>
        <dbReference type="Proteomes" id="UP001216139"/>
    </source>
</evidence>
<gene>
    <name evidence="2" type="ORF">PQO05_02925</name>
</gene>
<dbReference type="RefSeq" id="WP_273631157.1">
    <property type="nucleotide sequence ID" value="NZ_CP117167.1"/>
</dbReference>
<protein>
    <submittedName>
        <fullName evidence="2">VOC family protein</fullName>
    </submittedName>
</protein>
<feature type="domain" description="VOC" evidence="1">
    <location>
        <begin position="5"/>
        <end position="123"/>
    </location>
</feature>
<dbReference type="SUPFAM" id="SSF54593">
    <property type="entry name" value="Glyoxalase/Bleomycin resistance protein/Dihydroxybiphenyl dioxygenase"/>
    <property type="match status" value="1"/>
</dbReference>
<dbReference type="EMBL" id="CP117167">
    <property type="protein sequence ID" value="WCT12886.1"/>
    <property type="molecule type" value="Genomic_DNA"/>
</dbReference>
<dbReference type="PROSITE" id="PS51819">
    <property type="entry name" value="VOC"/>
    <property type="match status" value="1"/>
</dbReference>
<evidence type="ECO:0000259" key="1">
    <source>
        <dbReference type="PROSITE" id="PS51819"/>
    </source>
</evidence>
<dbReference type="Pfam" id="PF00903">
    <property type="entry name" value="Glyoxalase"/>
    <property type="match status" value="1"/>
</dbReference>
<sequence>MLNTSPLHAFIPTLNPTRAKEFYGETLGLTQVSESPFALEFDANGTLLRVTTVQALIPHPFTVLGWGVNNIEDMIVKMTAKGIYFEIFGFFEQDDLGIWLAPDGTKVAWFKDPDGNLLSLAESKK</sequence>
<accession>A0ABY7T8Y6</accession>
<dbReference type="InterPro" id="IPR004360">
    <property type="entry name" value="Glyas_Fos-R_dOase_dom"/>
</dbReference>
<dbReference type="InterPro" id="IPR037523">
    <property type="entry name" value="VOC_core"/>
</dbReference>
<proteinExistence type="predicted"/>
<dbReference type="Proteomes" id="UP001216139">
    <property type="component" value="Chromosome"/>
</dbReference>
<evidence type="ECO:0000313" key="2">
    <source>
        <dbReference type="EMBL" id="WCT12886.1"/>
    </source>
</evidence>
<dbReference type="InterPro" id="IPR029068">
    <property type="entry name" value="Glyas_Bleomycin-R_OHBP_Dase"/>
</dbReference>
<organism evidence="2 3">
    <name type="scientific">Mucilaginibacter jinjuensis</name>
    <dbReference type="NCBI Taxonomy" id="1176721"/>
    <lineage>
        <taxon>Bacteria</taxon>
        <taxon>Pseudomonadati</taxon>
        <taxon>Bacteroidota</taxon>
        <taxon>Sphingobacteriia</taxon>
        <taxon>Sphingobacteriales</taxon>
        <taxon>Sphingobacteriaceae</taxon>
        <taxon>Mucilaginibacter</taxon>
    </lineage>
</organism>
<keyword evidence="3" id="KW-1185">Reference proteome</keyword>
<reference evidence="2 3" key="1">
    <citation type="submission" date="2023-02" db="EMBL/GenBank/DDBJ databases">
        <title>Genome sequence of Mucilaginibacter jinjuensis strain KACC 16571.</title>
        <authorList>
            <person name="Kim S."/>
            <person name="Heo J."/>
            <person name="Kwon S.-W."/>
        </authorList>
    </citation>
    <scope>NUCLEOTIDE SEQUENCE [LARGE SCALE GENOMIC DNA]</scope>
    <source>
        <strain evidence="2 3">KACC 16571</strain>
    </source>
</reference>
<dbReference type="CDD" id="cd06587">
    <property type="entry name" value="VOC"/>
    <property type="match status" value="1"/>
</dbReference>